<dbReference type="Proteomes" id="UP000834106">
    <property type="component" value="Chromosome 23"/>
</dbReference>
<evidence type="ECO:0008006" key="3">
    <source>
        <dbReference type="Google" id="ProtNLM"/>
    </source>
</evidence>
<dbReference type="EMBL" id="OU503058">
    <property type="protein sequence ID" value="CAI9787676.1"/>
    <property type="molecule type" value="Genomic_DNA"/>
</dbReference>
<proteinExistence type="predicted"/>
<accession>A0AAD2EGW3</accession>
<dbReference type="PANTHER" id="PTHR31479:SF3">
    <property type="entry name" value="ALPHA_BETA-HYDROLASES SUPERFAMILY PROTEIN"/>
    <property type="match status" value="1"/>
</dbReference>
<protein>
    <recommendedName>
        <fullName evidence="3">Fungal lipase-like domain-containing protein</fullName>
    </recommendedName>
</protein>
<sequence>MFLLLNGKTSSTPVGRISIIKGHLKASLRFSCTFKALRSTTDKYGRDNICIAGHSLGAGFALHEGKTLVQPGINVEAHLFYPPSISLVMSLRNIGEKAEVIRKRFKSMLPSSTEVQSTGDKGMMKSTTLGSKQWIPHLYVNNRDYICCAYTNSMNQKVTMPLISRKM</sequence>
<evidence type="ECO:0000313" key="2">
    <source>
        <dbReference type="Proteomes" id="UP000834106"/>
    </source>
</evidence>
<dbReference type="InterPro" id="IPR029058">
    <property type="entry name" value="AB_hydrolase_fold"/>
</dbReference>
<name>A0AAD2EGW3_9LAMI</name>
<dbReference type="PANTHER" id="PTHR31479">
    <property type="entry name" value="ALPHA/BETA-HYDROLASES SUPERFAMILY PROTEIN"/>
    <property type="match status" value="1"/>
</dbReference>
<reference evidence="1" key="1">
    <citation type="submission" date="2023-05" db="EMBL/GenBank/DDBJ databases">
        <authorList>
            <person name="Huff M."/>
        </authorList>
    </citation>
    <scope>NUCLEOTIDE SEQUENCE</scope>
</reference>
<dbReference type="SUPFAM" id="SSF53474">
    <property type="entry name" value="alpha/beta-Hydrolases"/>
    <property type="match status" value="1"/>
</dbReference>
<organism evidence="1 2">
    <name type="scientific">Fraxinus pennsylvanica</name>
    <dbReference type="NCBI Taxonomy" id="56036"/>
    <lineage>
        <taxon>Eukaryota</taxon>
        <taxon>Viridiplantae</taxon>
        <taxon>Streptophyta</taxon>
        <taxon>Embryophyta</taxon>
        <taxon>Tracheophyta</taxon>
        <taxon>Spermatophyta</taxon>
        <taxon>Magnoliopsida</taxon>
        <taxon>eudicotyledons</taxon>
        <taxon>Gunneridae</taxon>
        <taxon>Pentapetalae</taxon>
        <taxon>asterids</taxon>
        <taxon>lamiids</taxon>
        <taxon>Lamiales</taxon>
        <taxon>Oleaceae</taxon>
        <taxon>Oleeae</taxon>
        <taxon>Fraxinus</taxon>
    </lineage>
</organism>
<evidence type="ECO:0000313" key="1">
    <source>
        <dbReference type="EMBL" id="CAI9787676.1"/>
    </source>
</evidence>
<dbReference type="AlphaFoldDB" id="A0AAD2EGW3"/>
<gene>
    <name evidence="1" type="ORF">FPE_LOCUS35106</name>
</gene>
<keyword evidence="2" id="KW-1185">Reference proteome</keyword>